<organism evidence="4 5">
    <name type="scientific">Francisella hispaniensis</name>
    <dbReference type="NCBI Taxonomy" id="622488"/>
    <lineage>
        <taxon>Bacteria</taxon>
        <taxon>Pseudomonadati</taxon>
        <taxon>Pseudomonadota</taxon>
        <taxon>Gammaproteobacteria</taxon>
        <taxon>Thiotrichales</taxon>
        <taxon>Francisellaceae</taxon>
        <taxon>Francisella</taxon>
    </lineage>
</organism>
<feature type="transmembrane region" description="Helical" evidence="3">
    <location>
        <begin position="48"/>
        <end position="66"/>
    </location>
</feature>
<feature type="transmembrane region" description="Helical" evidence="3">
    <location>
        <begin position="153"/>
        <end position="179"/>
    </location>
</feature>
<evidence type="ECO:0008006" key="6">
    <source>
        <dbReference type="Google" id="ProtNLM"/>
    </source>
</evidence>
<dbReference type="PROSITE" id="PS00379">
    <property type="entry name" value="CDP_ALCOHOL_P_TRANSF"/>
    <property type="match status" value="1"/>
</dbReference>
<dbReference type="InterPro" id="IPR000462">
    <property type="entry name" value="CDP-OH_P_trans"/>
</dbReference>
<dbReference type="InterPro" id="IPR048254">
    <property type="entry name" value="CDP_ALCOHOL_P_TRANSF_CS"/>
</dbReference>
<sequence length="199" mass="22639">MIEQKIRPAFQKIFVDNVAKLVAPIIAPNLITILSLICGLVAAASFFINQYLCVFLLLLSGYLDILDGSVARLQNSASSFGTMLDILSDRFVESFIIIVIFINQLDIAWVGLLMMMSIIVCISSFLLVGIFSQKESSKSFYYSPGLIERAETFIFFIVMILFPNIVVVLGLIYTLLVLWTTLYRCYEFYAYDKQRSKFR</sequence>
<dbReference type="AlphaFoldDB" id="F4BHE7"/>
<evidence type="ECO:0000256" key="3">
    <source>
        <dbReference type="SAM" id="Phobius"/>
    </source>
</evidence>
<dbReference type="KEGG" id="fcn:FN3523_1588"/>
<proteinExistence type="inferred from homology"/>
<feature type="transmembrane region" description="Helical" evidence="3">
    <location>
        <begin position="21"/>
        <end position="42"/>
    </location>
</feature>
<dbReference type="Gene3D" id="1.20.120.1760">
    <property type="match status" value="1"/>
</dbReference>
<dbReference type="Proteomes" id="UP000008303">
    <property type="component" value="Chromosome"/>
</dbReference>
<dbReference type="GO" id="GO:0016780">
    <property type="term" value="F:phosphotransferase activity, for other substituted phosphate groups"/>
    <property type="evidence" value="ECO:0007669"/>
    <property type="project" value="InterPro"/>
</dbReference>
<keyword evidence="3" id="KW-0812">Transmembrane</keyword>
<reference evidence="5" key="1">
    <citation type="journal article" date="2011" name="Appl. Environ. Microbiol.">
        <title>Common ancestry and novel genetic traits of Francisella novicida-like isolates from North America and Australia as revealed by comparative genomic analyses.</title>
        <authorList>
            <person name="Siddaramappa S."/>
            <person name="Challacombe J.F."/>
            <person name="Petersen J.M."/>
            <person name="Pillai S."/>
            <person name="Hogg G."/>
            <person name="Kuske C.R."/>
        </authorList>
    </citation>
    <scope>NUCLEOTIDE SEQUENCE [LARGE SCALE GENOMIC DNA]</scope>
    <source>
        <strain evidence="5">3523</strain>
    </source>
</reference>
<evidence type="ECO:0000313" key="4">
    <source>
        <dbReference type="EMBL" id="AEE26891.1"/>
    </source>
</evidence>
<evidence type="ECO:0000313" key="5">
    <source>
        <dbReference type="Proteomes" id="UP000008303"/>
    </source>
</evidence>
<gene>
    <name evidence="4" type="ordered locus">FN3523_1588</name>
</gene>
<dbReference type="GO" id="GO:0008654">
    <property type="term" value="P:phospholipid biosynthetic process"/>
    <property type="evidence" value="ECO:0007669"/>
    <property type="project" value="InterPro"/>
</dbReference>
<keyword evidence="1 2" id="KW-0808">Transferase</keyword>
<comment type="similarity">
    <text evidence="2">Belongs to the CDP-alcohol phosphatidyltransferase class-I family.</text>
</comment>
<dbReference type="PATRIC" id="fig|676032.3.peg.1599"/>
<accession>F4BHE7</accession>
<dbReference type="RefSeq" id="WP_014548872.1">
    <property type="nucleotide sequence ID" value="NC_017449.1"/>
</dbReference>
<dbReference type="GO" id="GO:0016020">
    <property type="term" value="C:membrane"/>
    <property type="evidence" value="ECO:0007669"/>
    <property type="project" value="InterPro"/>
</dbReference>
<dbReference type="InterPro" id="IPR043130">
    <property type="entry name" value="CDP-OH_PTrfase_TM_dom"/>
</dbReference>
<name>F4BHE7_9GAMM</name>
<keyword evidence="3" id="KW-0472">Membrane</keyword>
<dbReference type="EMBL" id="CP002558">
    <property type="protein sequence ID" value="AEE26891.1"/>
    <property type="molecule type" value="Genomic_DNA"/>
</dbReference>
<dbReference type="Pfam" id="PF01066">
    <property type="entry name" value="CDP-OH_P_transf"/>
    <property type="match status" value="1"/>
</dbReference>
<evidence type="ECO:0000256" key="1">
    <source>
        <dbReference type="ARBA" id="ARBA00022679"/>
    </source>
</evidence>
<protein>
    <recommendedName>
        <fullName evidence="6">CDP-alcohol phosphatidyltransferase family protein</fullName>
    </recommendedName>
</protein>
<dbReference type="HOGENOM" id="CLU_080384_2_0_6"/>
<feature type="transmembrane region" description="Helical" evidence="3">
    <location>
        <begin position="108"/>
        <end position="132"/>
    </location>
</feature>
<evidence type="ECO:0000256" key="2">
    <source>
        <dbReference type="RuleBase" id="RU003750"/>
    </source>
</evidence>
<dbReference type="eggNOG" id="COG0558">
    <property type="taxonomic scope" value="Bacteria"/>
</dbReference>
<keyword evidence="3" id="KW-1133">Transmembrane helix</keyword>